<keyword evidence="2" id="KW-1185">Reference proteome</keyword>
<evidence type="ECO:0000313" key="2">
    <source>
        <dbReference type="Proteomes" id="UP000597341"/>
    </source>
</evidence>
<dbReference type="InterPro" id="IPR052992">
    <property type="entry name" value="SDR_member_12"/>
</dbReference>
<evidence type="ECO:0000313" key="1">
    <source>
        <dbReference type="EMBL" id="GHE15730.1"/>
    </source>
</evidence>
<dbReference type="Gene3D" id="3.40.50.720">
    <property type="entry name" value="NAD(P)-binding Rossmann-like Domain"/>
    <property type="match status" value="1"/>
</dbReference>
<dbReference type="EMBL" id="BNAD01000001">
    <property type="protein sequence ID" value="GHE15730.1"/>
    <property type="molecule type" value="Genomic_DNA"/>
</dbReference>
<dbReference type="InterPro" id="IPR002347">
    <property type="entry name" value="SDR_fam"/>
</dbReference>
<dbReference type="PANTHER" id="PTHR44656:SF7">
    <property type="entry name" value="DEHYDROGENASE_REDUCTASE SDR FAMILY MEMBER 12"/>
    <property type="match status" value="1"/>
</dbReference>
<dbReference type="Proteomes" id="UP000597341">
    <property type="component" value="Unassembled WGS sequence"/>
</dbReference>
<dbReference type="Pfam" id="PF00106">
    <property type="entry name" value="adh_short"/>
    <property type="match status" value="1"/>
</dbReference>
<comment type="caution">
    <text evidence="1">The sequence shown here is derived from an EMBL/GenBank/DDBJ whole genome shotgun (WGS) entry which is preliminary data.</text>
</comment>
<reference evidence="2" key="1">
    <citation type="journal article" date="2019" name="Int. J. Syst. Evol. Microbiol.">
        <title>The Global Catalogue of Microorganisms (GCM) 10K type strain sequencing project: providing services to taxonomists for standard genome sequencing and annotation.</title>
        <authorList>
            <consortium name="The Broad Institute Genomics Platform"/>
            <consortium name="The Broad Institute Genome Sequencing Center for Infectious Disease"/>
            <person name="Wu L."/>
            <person name="Ma J."/>
        </authorList>
    </citation>
    <scope>NUCLEOTIDE SEQUENCE [LARGE SCALE GENOMIC DNA]</scope>
    <source>
        <strain evidence="2">CGMCC 1.12791</strain>
    </source>
</reference>
<dbReference type="InterPro" id="IPR036291">
    <property type="entry name" value="NAD(P)-bd_dom_sf"/>
</dbReference>
<name>A0ABQ3HEB7_9ACTN</name>
<gene>
    <name evidence="1" type="ORF">GCM10011376_05330</name>
</gene>
<organism evidence="1 2">
    <name type="scientific">Nocardioides flavus</name>
    <name type="common">ex Wang et al. 2016</name>
    <dbReference type="NCBI Taxonomy" id="2058780"/>
    <lineage>
        <taxon>Bacteria</taxon>
        <taxon>Bacillati</taxon>
        <taxon>Actinomycetota</taxon>
        <taxon>Actinomycetes</taxon>
        <taxon>Propionibacteriales</taxon>
        <taxon>Nocardioidaceae</taxon>
        <taxon>Nocardioides</taxon>
    </lineage>
</organism>
<accession>A0ABQ3HEB7</accession>
<dbReference type="PANTHER" id="PTHR44656">
    <property type="entry name" value="DEHYDROGENASE/REDUCTASE SDR FAMILY MEMBER 12"/>
    <property type="match status" value="1"/>
</dbReference>
<sequence length="331" mass="35611">MARPLLTRAVDAVMDRSLVLGYTTIGLAVRRTLPGWPADPAPRALAGRHVLVTGASSGLGIATVEGLVALGAVVHMLVRDEAKGSAVAERIRATHPGADVRLWRCDVADLDDVRRFAADFAEEVPELHAVVHNAGVMPPTRTESAQGHELSMAVHLVGPVVMTEALRGPLSRDGAGGRVVLVSSGGMYGQVLRADDPDYTTGDYSPTTAYARSKRWQVEMTPHLAEWWGADGITVATMHPGWADTPGVQESLPTFRRLTRPVLRDDAQGADTSVWLTAVEPAPPTGRFWHDRVERPTNLLPTTRASDVDRARAWTWLVAAAGLGRADVRDV</sequence>
<dbReference type="SUPFAM" id="SSF51735">
    <property type="entry name" value="NAD(P)-binding Rossmann-fold domains"/>
    <property type="match status" value="1"/>
</dbReference>
<dbReference type="RefSeq" id="WP_229856010.1">
    <property type="nucleotide sequence ID" value="NZ_BNAD01000001.1"/>
</dbReference>
<proteinExistence type="predicted"/>
<dbReference type="PRINTS" id="PR00081">
    <property type="entry name" value="GDHRDH"/>
</dbReference>
<protein>
    <submittedName>
        <fullName evidence="1">Oxidoreductase</fullName>
    </submittedName>
</protein>